<gene>
    <name evidence="10" type="ORF">LZC95_45165</name>
</gene>
<dbReference type="EMBL" id="CP089982">
    <property type="protein sequence ID" value="WXA93632.1"/>
    <property type="molecule type" value="Genomic_DNA"/>
</dbReference>
<dbReference type="InterPro" id="IPR025857">
    <property type="entry name" value="MacB_PCD"/>
</dbReference>
<feature type="domain" description="ABC3 transporter permease C-terminal" evidence="8">
    <location>
        <begin position="285"/>
        <end position="409"/>
    </location>
</feature>
<sequence>MRVVAFLALRQLWERRVLSLIAILAVTLGVTTLIAMRGIQLGYRNKFLQTITRVTPQVAITDKELTTEPPLLARHLGDFVAAHVAHEAKDDRQSRIKRPTEILHAARSLEGVRAAAPSVSGSALLTYAGQELPCELRGIEPLAQDDVTAIRDYIVDGTWTEFAQSRDGVLLGTGAAQKLGVKVGDTVVLVGPRSVRALGKVMGTFSFAVQSIDDSRVMVPLKMGQTVLSRPDIVSRIEVRIDDAETANIYAERMQRLFGIEVESWQKANASFLGVFAVQDIVTAFIIASILVVGGFGILAVQIMMVLQKTRDVALLRATGFRRGDILGLFLLQGAIVALIGAAIGSFFGHELLTAVSHITLKTNTAYGTADTMLVDDDPRMYLYGALFALVIGLLASAIPAVRGSRIEPVDVLRGMVT</sequence>
<dbReference type="PANTHER" id="PTHR30489">
    <property type="entry name" value="LIPOPROTEIN-RELEASING SYSTEM TRANSMEMBRANE PROTEIN LOLE"/>
    <property type="match status" value="1"/>
</dbReference>
<dbReference type="Proteomes" id="UP001379533">
    <property type="component" value="Chromosome"/>
</dbReference>
<evidence type="ECO:0000256" key="2">
    <source>
        <dbReference type="ARBA" id="ARBA00005236"/>
    </source>
</evidence>
<dbReference type="InterPro" id="IPR003838">
    <property type="entry name" value="ABC3_permease_C"/>
</dbReference>
<proteinExistence type="inferred from homology"/>
<dbReference type="PANTHER" id="PTHR30489:SF0">
    <property type="entry name" value="LIPOPROTEIN-RELEASING SYSTEM TRANSMEMBRANE PROTEIN LOLE"/>
    <property type="match status" value="1"/>
</dbReference>
<accession>A0ABZ2K4J6</accession>
<comment type="subcellular location">
    <subcellularLocation>
        <location evidence="1">Cell membrane</location>
        <topology evidence="1">Multi-pass membrane protein</topology>
    </subcellularLocation>
</comment>
<evidence type="ECO:0000256" key="1">
    <source>
        <dbReference type="ARBA" id="ARBA00004651"/>
    </source>
</evidence>
<keyword evidence="11" id="KW-1185">Reference proteome</keyword>
<protein>
    <submittedName>
        <fullName evidence="10">ABC transporter permease</fullName>
    </submittedName>
</protein>
<feature type="transmembrane region" description="Helical" evidence="7">
    <location>
        <begin position="326"/>
        <end position="348"/>
    </location>
</feature>
<dbReference type="InterPro" id="IPR051447">
    <property type="entry name" value="Lipoprotein-release_system"/>
</dbReference>
<evidence type="ECO:0000256" key="6">
    <source>
        <dbReference type="ARBA" id="ARBA00023136"/>
    </source>
</evidence>
<comment type="similarity">
    <text evidence="2">Belongs to the ABC-4 integral membrane protein family. LolC/E subfamily.</text>
</comment>
<evidence type="ECO:0000256" key="4">
    <source>
        <dbReference type="ARBA" id="ARBA00022692"/>
    </source>
</evidence>
<evidence type="ECO:0000313" key="10">
    <source>
        <dbReference type="EMBL" id="WXA93632.1"/>
    </source>
</evidence>
<keyword evidence="3" id="KW-1003">Cell membrane</keyword>
<feature type="domain" description="MacB-like periplasmic core" evidence="9">
    <location>
        <begin position="19"/>
        <end position="256"/>
    </location>
</feature>
<dbReference type="RefSeq" id="WP_394844232.1">
    <property type="nucleotide sequence ID" value="NZ_CP089982.1"/>
</dbReference>
<dbReference type="Pfam" id="PF02687">
    <property type="entry name" value="FtsX"/>
    <property type="match status" value="1"/>
</dbReference>
<evidence type="ECO:0000256" key="7">
    <source>
        <dbReference type="SAM" id="Phobius"/>
    </source>
</evidence>
<name>A0ABZ2K4J6_9BACT</name>
<evidence type="ECO:0000256" key="3">
    <source>
        <dbReference type="ARBA" id="ARBA00022475"/>
    </source>
</evidence>
<feature type="transmembrane region" description="Helical" evidence="7">
    <location>
        <begin position="281"/>
        <end position="305"/>
    </location>
</feature>
<evidence type="ECO:0000259" key="8">
    <source>
        <dbReference type="Pfam" id="PF02687"/>
    </source>
</evidence>
<feature type="transmembrane region" description="Helical" evidence="7">
    <location>
        <begin position="381"/>
        <end position="402"/>
    </location>
</feature>
<dbReference type="Pfam" id="PF12704">
    <property type="entry name" value="MacB_PCD"/>
    <property type="match status" value="1"/>
</dbReference>
<keyword evidence="6 7" id="KW-0472">Membrane</keyword>
<organism evidence="10 11">
    <name type="scientific">Pendulispora brunnea</name>
    <dbReference type="NCBI Taxonomy" id="2905690"/>
    <lineage>
        <taxon>Bacteria</taxon>
        <taxon>Pseudomonadati</taxon>
        <taxon>Myxococcota</taxon>
        <taxon>Myxococcia</taxon>
        <taxon>Myxococcales</taxon>
        <taxon>Sorangiineae</taxon>
        <taxon>Pendulisporaceae</taxon>
        <taxon>Pendulispora</taxon>
    </lineage>
</organism>
<keyword evidence="4 7" id="KW-0812">Transmembrane</keyword>
<evidence type="ECO:0000313" key="11">
    <source>
        <dbReference type="Proteomes" id="UP001379533"/>
    </source>
</evidence>
<reference evidence="10 11" key="1">
    <citation type="submission" date="2021-12" db="EMBL/GenBank/DDBJ databases">
        <title>Discovery of the Pendulisporaceae a myxobacterial family with distinct sporulation behavior and unique specialized metabolism.</title>
        <authorList>
            <person name="Garcia R."/>
            <person name="Popoff A."/>
            <person name="Bader C.D."/>
            <person name="Loehr J."/>
            <person name="Walesch S."/>
            <person name="Walt C."/>
            <person name="Boldt J."/>
            <person name="Bunk B."/>
            <person name="Haeckl F.J.F.P.J."/>
            <person name="Gunesch A.P."/>
            <person name="Birkelbach J."/>
            <person name="Nuebel U."/>
            <person name="Pietschmann T."/>
            <person name="Bach T."/>
            <person name="Mueller R."/>
        </authorList>
    </citation>
    <scope>NUCLEOTIDE SEQUENCE [LARGE SCALE GENOMIC DNA]</scope>
    <source>
        <strain evidence="10 11">MSr12523</strain>
    </source>
</reference>
<evidence type="ECO:0000259" key="9">
    <source>
        <dbReference type="Pfam" id="PF12704"/>
    </source>
</evidence>
<keyword evidence="5 7" id="KW-1133">Transmembrane helix</keyword>
<evidence type="ECO:0000256" key="5">
    <source>
        <dbReference type="ARBA" id="ARBA00022989"/>
    </source>
</evidence>